<comment type="caution">
    <text evidence="2">The sequence shown here is derived from an EMBL/GenBank/DDBJ whole genome shotgun (WGS) entry which is preliminary data.</text>
</comment>
<evidence type="ECO:0000313" key="2">
    <source>
        <dbReference type="EMBL" id="SAL09041.1"/>
    </source>
</evidence>
<proteinExistence type="predicted"/>
<gene>
    <name evidence="2" type="ORF">AWB72_00052</name>
</gene>
<evidence type="ECO:0000313" key="3">
    <source>
        <dbReference type="Proteomes" id="UP000198263"/>
    </source>
</evidence>
<dbReference type="RefSeq" id="WP_087127753.1">
    <property type="nucleotide sequence ID" value="NZ_FCNV02000001.1"/>
</dbReference>
<dbReference type="EMBL" id="FCNV02000001">
    <property type="protein sequence ID" value="SAL09041.1"/>
    <property type="molecule type" value="Genomic_DNA"/>
</dbReference>
<dbReference type="Proteomes" id="UP000198263">
    <property type="component" value="Unassembled WGS sequence"/>
</dbReference>
<dbReference type="Pfam" id="PF08878">
    <property type="entry name" value="HamA"/>
    <property type="match status" value="1"/>
</dbReference>
<feature type="domain" description="Anti-bacteriophage protein A/HamA C-terminal" evidence="1">
    <location>
        <begin position="12"/>
        <end position="273"/>
    </location>
</feature>
<evidence type="ECO:0000259" key="1">
    <source>
        <dbReference type="Pfam" id="PF08878"/>
    </source>
</evidence>
<organism evidence="2 3">
    <name type="scientific">Caballeronia concitans</name>
    <dbReference type="NCBI Taxonomy" id="1777133"/>
    <lineage>
        <taxon>Bacteria</taxon>
        <taxon>Pseudomonadati</taxon>
        <taxon>Pseudomonadota</taxon>
        <taxon>Betaproteobacteria</taxon>
        <taxon>Burkholderiales</taxon>
        <taxon>Burkholderiaceae</taxon>
        <taxon>Caballeronia</taxon>
    </lineage>
</organism>
<accession>A0A658QQ11</accession>
<protein>
    <recommendedName>
        <fullName evidence="1">Anti-bacteriophage protein A/HamA C-terminal domain-containing protein</fullName>
    </recommendedName>
</protein>
<sequence length="279" mass="31840">MAGPFFKIVVNDLARTPRLTGICAGYELGAWRADQLSKLLFQSLPDFCLRYSEYHSIDAGNAAERLGEAARKIYQTDAYRNRGEFGELILHVALKKVFATLPAISKIYFKDSSNHAVKGFDAVHVVPTQAGLELWLGEVKFYQNIGKAITDVCLELDAHFEREYLRDEFLLIKGKIDETWPHAQRLQQLLDETVSLDAVFDVVVVPVLLTYNSPTTALHNQSTDEYLRLLTAELEKHYQTFISKNNLTHIEVRLILFPLSEKKLLVDALHKRLEIYQCL</sequence>
<reference evidence="2 3" key="1">
    <citation type="submission" date="2016-01" db="EMBL/GenBank/DDBJ databases">
        <authorList>
            <person name="Peeters C."/>
        </authorList>
    </citation>
    <scope>NUCLEOTIDE SEQUENCE [LARGE SCALE GENOMIC DNA]</scope>
    <source>
        <strain evidence="2">LMG 29315</strain>
    </source>
</reference>
<name>A0A658QQ11_9BURK</name>
<dbReference type="OrthoDB" id="785623at2"/>
<keyword evidence="3" id="KW-1185">Reference proteome</keyword>
<dbReference type="AlphaFoldDB" id="A0A658QQ11"/>
<dbReference type="InterPro" id="IPR014976">
    <property type="entry name" value="AbpA_HamA_C"/>
</dbReference>